<name>A0A7K1LRJ0_9FLAO</name>
<dbReference type="GO" id="GO:0016787">
    <property type="term" value="F:hydrolase activity"/>
    <property type="evidence" value="ECO:0007669"/>
    <property type="project" value="UniProtKB-KW"/>
</dbReference>
<organism evidence="3 4">
    <name type="scientific">Christiangramia aestuarii</name>
    <dbReference type="NCBI Taxonomy" id="1028746"/>
    <lineage>
        <taxon>Bacteria</taxon>
        <taxon>Pseudomonadati</taxon>
        <taxon>Bacteroidota</taxon>
        <taxon>Flavobacteriia</taxon>
        <taxon>Flavobacteriales</taxon>
        <taxon>Flavobacteriaceae</taxon>
        <taxon>Christiangramia</taxon>
    </lineage>
</organism>
<dbReference type="RefSeq" id="WP_156276791.1">
    <property type="nucleotide sequence ID" value="NZ_BAABGI010000001.1"/>
</dbReference>
<keyword evidence="3" id="KW-0378">Hydrolase</keyword>
<sequence>MRIQLLLIVFLSIFFQTIGQEVQPVIDMHMHAHPVGGLPPLEPVTGFMAPETSEELRAKTLEEYEKNNVVLAVTSGSQDHLYKASAPDLIIKGFGLMGNENLDSLRAKVKDENYKLFAEAGPQYLGMDPTDERLEPYFALAEELDIPIGLHMGLGPPGAAYMGMKDYRMSDSNPLLLEETLINHPDLRIFVCHAGWPFLDEMIGLMYAHPQVYVDISVINWVRPKADFYRYLKALVDAGFADRIMYGSDQMQWPQSISMSIDAIKEAPFLKEEEKKAILYGNAARFLKLGEETIRSHYNAEAD</sequence>
<keyword evidence="1" id="KW-0456">Lyase</keyword>
<dbReference type="InterPro" id="IPR032465">
    <property type="entry name" value="ACMSD"/>
</dbReference>
<dbReference type="InterPro" id="IPR032466">
    <property type="entry name" value="Metal_Hydrolase"/>
</dbReference>
<dbReference type="InterPro" id="IPR006680">
    <property type="entry name" value="Amidohydro-rel"/>
</dbReference>
<dbReference type="Pfam" id="PF04909">
    <property type="entry name" value="Amidohydro_2"/>
    <property type="match status" value="1"/>
</dbReference>
<keyword evidence="4" id="KW-1185">Reference proteome</keyword>
<dbReference type="Gene3D" id="3.20.20.140">
    <property type="entry name" value="Metal-dependent hydrolases"/>
    <property type="match status" value="1"/>
</dbReference>
<dbReference type="GO" id="GO:0016831">
    <property type="term" value="F:carboxy-lyase activity"/>
    <property type="evidence" value="ECO:0007669"/>
    <property type="project" value="InterPro"/>
</dbReference>
<gene>
    <name evidence="3" type="ORF">FLP08_10930</name>
</gene>
<dbReference type="OrthoDB" id="5450317at2"/>
<evidence type="ECO:0000313" key="4">
    <source>
        <dbReference type="Proteomes" id="UP000460416"/>
    </source>
</evidence>
<dbReference type="Proteomes" id="UP000460416">
    <property type="component" value="Unassembled WGS sequence"/>
</dbReference>
<proteinExistence type="predicted"/>
<comment type="caution">
    <text evidence="3">The sequence shown here is derived from an EMBL/GenBank/DDBJ whole genome shotgun (WGS) entry which is preliminary data.</text>
</comment>
<accession>A0A7K1LRJ0</accession>
<reference evidence="3 4" key="1">
    <citation type="submission" date="2019-07" db="EMBL/GenBank/DDBJ databases">
        <title>Gramella aestuarii sp. nov., isolated from a tidal flat, and emended description of Gramella echinicola.</title>
        <authorList>
            <person name="Liu L."/>
        </authorList>
    </citation>
    <scope>NUCLEOTIDE SEQUENCE [LARGE SCALE GENOMIC DNA]</scope>
    <source>
        <strain evidence="3 4">BS12</strain>
    </source>
</reference>
<evidence type="ECO:0000259" key="2">
    <source>
        <dbReference type="Pfam" id="PF04909"/>
    </source>
</evidence>
<protein>
    <submittedName>
        <fullName evidence="3">Amidohydrolase family protein</fullName>
    </submittedName>
</protein>
<dbReference type="PANTHER" id="PTHR21240">
    <property type="entry name" value="2-AMINO-3-CARBOXYLMUCONATE-6-SEMIALDEHYDE DECARBOXYLASE"/>
    <property type="match status" value="1"/>
</dbReference>
<evidence type="ECO:0000256" key="1">
    <source>
        <dbReference type="ARBA" id="ARBA00023239"/>
    </source>
</evidence>
<dbReference type="EMBL" id="VJVW01000004">
    <property type="protein sequence ID" value="MUP43090.1"/>
    <property type="molecule type" value="Genomic_DNA"/>
</dbReference>
<dbReference type="SUPFAM" id="SSF51556">
    <property type="entry name" value="Metallo-dependent hydrolases"/>
    <property type="match status" value="1"/>
</dbReference>
<feature type="domain" description="Amidohydrolase-related" evidence="2">
    <location>
        <begin position="68"/>
        <end position="289"/>
    </location>
</feature>
<evidence type="ECO:0000313" key="3">
    <source>
        <dbReference type="EMBL" id="MUP43090.1"/>
    </source>
</evidence>
<dbReference type="AlphaFoldDB" id="A0A7K1LRJ0"/>